<dbReference type="Gene3D" id="3.30.1330.130">
    <property type="match status" value="1"/>
</dbReference>
<dbReference type="RefSeq" id="WP_212933662.1">
    <property type="nucleotide sequence ID" value="NZ_BORC01000003.1"/>
</dbReference>
<dbReference type="SUPFAM" id="SSF143555">
    <property type="entry name" value="FwdE-like"/>
    <property type="match status" value="1"/>
</dbReference>
<dbReference type="AlphaFoldDB" id="A0A920BTU1"/>
<protein>
    <submittedName>
        <fullName evidence="6">Formylmethanofuran dehydrogenase subunit E</fullName>
    </submittedName>
</protein>
<keyword evidence="2" id="KW-0863">Zinc-finger</keyword>
<keyword evidence="3" id="KW-0862">Zinc</keyword>
<dbReference type="PANTHER" id="PTHR39418">
    <property type="entry name" value="DEHYDROGENASE-RELATED"/>
    <property type="match status" value="1"/>
</dbReference>
<reference evidence="6" key="1">
    <citation type="submission" date="2021-03" db="EMBL/GenBank/DDBJ databases">
        <title>Antimicrobial resistance genes in bacteria isolated from Japanese honey, and their potential for conferring macrolide and lincosamide resistance in the American foulbrood pathogen Paenibacillus larvae.</title>
        <authorList>
            <person name="Okamoto M."/>
            <person name="Kumagai M."/>
            <person name="Kanamori H."/>
            <person name="Takamatsu D."/>
        </authorList>
    </citation>
    <scope>NUCLEOTIDE SEQUENCE</scope>
    <source>
        <strain evidence="6">J27TS8</strain>
    </source>
</reference>
<evidence type="ECO:0000256" key="2">
    <source>
        <dbReference type="ARBA" id="ARBA00022771"/>
    </source>
</evidence>
<comment type="caution">
    <text evidence="6">The sequence shown here is derived from an EMBL/GenBank/DDBJ whole genome shotgun (WGS) entry which is preliminary data.</text>
</comment>
<dbReference type="InterPro" id="IPR003814">
    <property type="entry name" value="FmdEsu_dom"/>
</dbReference>
<evidence type="ECO:0000313" key="6">
    <source>
        <dbReference type="EMBL" id="GIN62239.1"/>
    </source>
</evidence>
<feature type="domain" description="Zinc finger DksA/TraR C4-type" evidence="4">
    <location>
        <begin position="148"/>
        <end position="177"/>
    </location>
</feature>
<evidence type="ECO:0000256" key="3">
    <source>
        <dbReference type="ARBA" id="ARBA00022833"/>
    </source>
</evidence>
<gene>
    <name evidence="6" type="ORF">J27TS8_22320</name>
</gene>
<evidence type="ECO:0000259" key="4">
    <source>
        <dbReference type="Pfam" id="PF01258"/>
    </source>
</evidence>
<dbReference type="Pfam" id="PF01258">
    <property type="entry name" value="zf-dskA_traR"/>
    <property type="match status" value="1"/>
</dbReference>
<dbReference type="PANTHER" id="PTHR39418:SF1">
    <property type="entry name" value="DEHYDROGENASE"/>
    <property type="match status" value="1"/>
</dbReference>
<dbReference type="InterPro" id="IPR000962">
    <property type="entry name" value="Znf_DskA_TraR"/>
</dbReference>
<organism evidence="6 7">
    <name type="scientific">Robertmurraya siralis</name>
    <dbReference type="NCBI Taxonomy" id="77777"/>
    <lineage>
        <taxon>Bacteria</taxon>
        <taxon>Bacillati</taxon>
        <taxon>Bacillota</taxon>
        <taxon>Bacilli</taxon>
        <taxon>Bacillales</taxon>
        <taxon>Bacillaceae</taxon>
        <taxon>Robertmurraya</taxon>
    </lineage>
</organism>
<dbReference type="InterPro" id="IPR053194">
    <property type="entry name" value="tRNA_methyltr_O"/>
</dbReference>
<feature type="domain" description="Formylmethanofuran dehydrogenase subunit E" evidence="5">
    <location>
        <begin position="14"/>
        <end position="119"/>
    </location>
</feature>
<proteinExistence type="predicted"/>
<dbReference type="Proteomes" id="UP000682111">
    <property type="component" value="Unassembled WGS sequence"/>
</dbReference>
<dbReference type="EMBL" id="BORC01000003">
    <property type="protein sequence ID" value="GIN62239.1"/>
    <property type="molecule type" value="Genomic_DNA"/>
</dbReference>
<accession>A0A920BTU1</accession>
<dbReference type="GO" id="GO:0008270">
    <property type="term" value="F:zinc ion binding"/>
    <property type="evidence" value="ECO:0007669"/>
    <property type="project" value="UniProtKB-KW"/>
</dbReference>
<evidence type="ECO:0000259" key="5">
    <source>
        <dbReference type="Pfam" id="PF02663"/>
    </source>
</evidence>
<keyword evidence="7" id="KW-1185">Reference proteome</keyword>
<name>A0A920BTU1_9BACI</name>
<evidence type="ECO:0000313" key="7">
    <source>
        <dbReference type="Proteomes" id="UP000682111"/>
    </source>
</evidence>
<keyword evidence="1" id="KW-0479">Metal-binding</keyword>
<evidence type="ECO:0000256" key="1">
    <source>
        <dbReference type="ARBA" id="ARBA00022723"/>
    </source>
</evidence>
<sequence>MRTFEEDLQKALNFHGHLCIGQVLGTRIARLGLMQFGITEPEKYKDLIIYVESDRCLADAVSAVCGCSLGRRRLKWIDYGKMAAVFYDIQTKCSYRIFNHKRITPEKGEDILAFYNQYSDEELFSIQEVKLNITEFDLPGKPIISVCCEGCKEKVMDNRHVTLDGKNYCRHCADRSKYYRVLRVE</sequence>
<dbReference type="Pfam" id="PF02663">
    <property type="entry name" value="FmdE"/>
    <property type="match status" value="1"/>
</dbReference>